<protein>
    <recommendedName>
        <fullName evidence="1">HEPN AbiJ-N-terminal domain-containing protein</fullName>
    </recommendedName>
</protein>
<organism evidence="2 3">
    <name type="scientific">Yoonia maritima</name>
    <dbReference type="NCBI Taxonomy" id="1435347"/>
    <lineage>
        <taxon>Bacteria</taxon>
        <taxon>Pseudomonadati</taxon>
        <taxon>Pseudomonadota</taxon>
        <taxon>Alphaproteobacteria</taxon>
        <taxon>Rhodobacterales</taxon>
        <taxon>Paracoccaceae</taxon>
        <taxon>Yoonia</taxon>
    </lineage>
</organism>
<dbReference type="RefSeq" id="WP_133169778.1">
    <property type="nucleotide sequence ID" value="NZ_PVTP01000009.1"/>
</dbReference>
<evidence type="ECO:0000259" key="1">
    <source>
        <dbReference type="Pfam" id="PF18863"/>
    </source>
</evidence>
<feature type="domain" description="HEPN AbiJ-N-terminal" evidence="1">
    <location>
        <begin position="1"/>
        <end position="139"/>
    </location>
</feature>
<keyword evidence="3" id="KW-1185">Reference proteome</keyword>
<comment type="caution">
    <text evidence="2">The sequence shown here is derived from an EMBL/GenBank/DDBJ whole genome shotgun (WGS) entry which is preliminary data.</text>
</comment>
<name>A0A2T0VWM6_9RHOB</name>
<accession>A0A2T0VWM6</accession>
<reference evidence="2 3" key="1">
    <citation type="submission" date="2018-03" db="EMBL/GenBank/DDBJ databases">
        <title>Genomic Encyclopedia of Archaeal and Bacterial Type Strains, Phase II (KMG-II): from individual species to whole genera.</title>
        <authorList>
            <person name="Goeker M."/>
        </authorList>
    </citation>
    <scope>NUCLEOTIDE SEQUENCE [LARGE SCALE GENOMIC DNA]</scope>
    <source>
        <strain evidence="2 3">DSM 101533</strain>
    </source>
</reference>
<dbReference type="EMBL" id="PVTP01000009">
    <property type="protein sequence ID" value="PRY76261.1"/>
    <property type="molecule type" value="Genomic_DNA"/>
</dbReference>
<dbReference type="Pfam" id="PF18863">
    <property type="entry name" value="AbiJ_NTD4"/>
    <property type="match status" value="1"/>
</dbReference>
<dbReference type="AlphaFoldDB" id="A0A2T0VWM6"/>
<sequence length="260" mass="28723">MSFSKKHGYSSNPAIRFREAAPEGLRYAIIQCAYDFLNYDQIRTCLCRTLVQAPDSYNWSEIPNIRDEVMGLIGDAEWYKVYDAVEDLVSYIEDRRGYDAAVEFAGKINSIFEDIGAGWQVMAHEGVVMRGDADFEGAVASSHSVLGATGFDVAQREIREALADLSRRPEADLTGAIHHALGALEVTLRYIHGSEGDLNSLATKVGLPKPLDEALKKMWGYSSNFGRHVSPTKVPTADDAQLIVHLSSAYCKYLVSIPKV</sequence>
<proteinExistence type="predicted"/>
<dbReference type="OrthoDB" id="9786278at2"/>
<dbReference type="Proteomes" id="UP000238007">
    <property type="component" value="Unassembled WGS sequence"/>
</dbReference>
<dbReference type="InterPro" id="IPR049503">
    <property type="entry name" value="AbiJ_NTD4"/>
</dbReference>
<gene>
    <name evidence="2" type="ORF">CLV80_10960</name>
</gene>
<evidence type="ECO:0000313" key="2">
    <source>
        <dbReference type="EMBL" id="PRY76261.1"/>
    </source>
</evidence>
<evidence type="ECO:0000313" key="3">
    <source>
        <dbReference type="Proteomes" id="UP000238007"/>
    </source>
</evidence>